<dbReference type="AlphaFoldDB" id="T1BUX8"/>
<protein>
    <submittedName>
        <fullName evidence="1">Transposase IS4 family protein</fullName>
    </submittedName>
</protein>
<comment type="caution">
    <text evidence="1">The sequence shown here is derived from an EMBL/GenBank/DDBJ whole genome shotgun (WGS) entry which is preliminary data.</text>
</comment>
<proteinExistence type="predicted"/>
<dbReference type="EMBL" id="AUZY01000978">
    <property type="protein sequence ID" value="EQD76786.1"/>
    <property type="molecule type" value="Genomic_DNA"/>
</dbReference>
<organism evidence="1">
    <name type="scientific">mine drainage metagenome</name>
    <dbReference type="NCBI Taxonomy" id="410659"/>
    <lineage>
        <taxon>unclassified sequences</taxon>
        <taxon>metagenomes</taxon>
        <taxon>ecological metagenomes</taxon>
    </lineage>
</organism>
<accession>T1BUX8</accession>
<feature type="non-terminal residue" evidence="1">
    <location>
        <position position="1"/>
    </location>
</feature>
<evidence type="ECO:0000313" key="1">
    <source>
        <dbReference type="EMBL" id="EQD76786.1"/>
    </source>
</evidence>
<name>T1BUX8_9ZZZZ</name>
<reference evidence="1" key="1">
    <citation type="submission" date="2013-08" db="EMBL/GenBank/DDBJ databases">
        <authorList>
            <person name="Mendez C."/>
            <person name="Richter M."/>
            <person name="Ferrer M."/>
            <person name="Sanchez J."/>
        </authorList>
    </citation>
    <scope>NUCLEOTIDE SEQUENCE</scope>
</reference>
<sequence length="100" mass="11276">DERNKYLSEHPKANVSTALAVVNERIEKLNISGFISVETSGRTLTIKPDENALKEISHLDGCYVIRSNLPADQGSMDIIHQRYKDLANVEWAFRTMKSDA</sequence>
<gene>
    <name evidence="1" type="ORF">B1B_01450</name>
</gene>
<reference evidence="1" key="2">
    <citation type="journal article" date="2014" name="ISME J.">
        <title>Microbial stratification in low pH oxic and suboxic macroscopic growths along an acid mine drainage.</title>
        <authorList>
            <person name="Mendez-Garcia C."/>
            <person name="Mesa V."/>
            <person name="Sprenger R.R."/>
            <person name="Richter M."/>
            <person name="Diez M.S."/>
            <person name="Solano J."/>
            <person name="Bargiela R."/>
            <person name="Golyshina O.V."/>
            <person name="Manteca A."/>
            <person name="Ramos J.L."/>
            <person name="Gallego J.R."/>
            <person name="Llorente I."/>
            <person name="Martins Dos Santos V.A."/>
            <person name="Jensen O.N."/>
            <person name="Pelaez A.I."/>
            <person name="Sanchez J."/>
            <person name="Ferrer M."/>
        </authorList>
    </citation>
    <scope>NUCLEOTIDE SEQUENCE</scope>
</reference>